<feature type="domain" description="Methionyl/Valyl/Leucyl/Isoleucyl-tRNA synthetase anticodon-binding" evidence="14">
    <location>
        <begin position="630"/>
        <end position="774"/>
    </location>
</feature>
<dbReference type="Pfam" id="PF08264">
    <property type="entry name" value="Anticodon_1"/>
    <property type="match status" value="1"/>
</dbReference>
<dbReference type="InterPro" id="IPR037118">
    <property type="entry name" value="Val-tRNA_synth_C_sf"/>
</dbReference>
<dbReference type="FunFam" id="1.10.730.10:FF:000014">
    <property type="entry name" value="Valine--tRNA ligase"/>
    <property type="match status" value="1"/>
</dbReference>
<dbReference type="CDD" id="cd07962">
    <property type="entry name" value="Anticodon_Ia_Val"/>
    <property type="match status" value="1"/>
</dbReference>
<dbReference type="InterPro" id="IPR009008">
    <property type="entry name" value="Val/Leu/Ile-tRNA-synth_edit"/>
</dbReference>
<dbReference type="AlphaFoldDB" id="A0A2H0XX18"/>
<dbReference type="GO" id="GO:0005524">
    <property type="term" value="F:ATP binding"/>
    <property type="evidence" value="ECO:0007669"/>
    <property type="project" value="UniProtKB-UniRule"/>
</dbReference>
<feature type="domain" description="Aminoacyl-tRNA synthetase class Ia" evidence="13">
    <location>
        <begin position="17"/>
        <end position="582"/>
    </location>
</feature>
<dbReference type="Pfam" id="PF00133">
    <property type="entry name" value="tRNA-synt_1"/>
    <property type="match status" value="1"/>
</dbReference>
<dbReference type="FunFam" id="3.40.50.620:FF:000078">
    <property type="entry name" value="Valine--tRNA ligase, mitochondrial"/>
    <property type="match status" value="1"/>
</dbReference>
<dbReference type="PANTHER" id="PTHR11946">
    <property type="entry name" value="VALYL-TRNA SYNTHETASES"/>
    <property type="match status" value="1"/>
</dbReference>
<comment type="domain">
    <text evidence="12">The C-terminal coiled-coil domain is crucial for aminoacylation activity.</text>
</comment>
<comment type="catalytic activity">
    <reaction evidence="10 12">
        <text>tRNA(Val) + L-valine + ATP = L-valyl-tRNA(Val) + AMP + diphosphate</text>
        <dbReference type="Rhea" id="RHEA:10704"/>
        <dbReference type="Rhea" id="RHEA-COMP:9672"/>
        <dbReference type="Rhea" id="RHEA-COMP:9708"/>
        <dbReference type="ChEBI" id="CHEBI:30616"/>
        <dbReference type="ChEBI" id="CHEBI:33019"/>
        <dbReference type="ChEBI" id="CHEBI:57762"/>
        <dbReference type="ChEBI" id="CHEBI:78442"/>
        <dbReference type="ChEBI" id="CHEBI:78537"/>
        <dbReference type="ChEBI" id="CHEBI:456215"/>
        <dbReference type="EC" id="6.1.1.9"/>
    </reaction>
</comment>
<keyword evidence="8 12" id="KW-0175">Coiled coil</keyword>
<comment type="similarity">
    <text evidence="11 12">Belongs to the class-I aminoacyl-tRNA synthetase family. ValS type 1 subfamily.</text>
</comment>
<dbReference type="NCBIfam" id="TIGR00422">
    <property type="entry name" value="valS"/>
    <property type="match status" value="1"/>
</dbReference>
<keyword evidence="5 12" id="KW-0547">Nucleotide-binding</keyword>
<feature type="coiled-coil region" evidence="12">
    <location>
        <begin position="837"/>
        <end position="899"/>
    </location>
</feature>
<feature type="short sequence motif" description="'KMSKS' region" evidence="12">
    <location>
        <begin position="542"/>
        <end position="546"/>
    </location>
</feature>
<dbReference type="InterPro" id="IPR013155">
    <property type="entry name" value="M/V/L/I-tRNA-synth_anticd-bd"/>
</dbReference>
<dbReference type="GO" id="GO:0002161">
    <property type="term" value="F:aminoacyl-tRNA deacylase activity"/>
    <property type="evidence" value="ECO:0007669"/>
    <property type="project" value="InterPro"/>
</dbReference>
<sequence>MNQEIPKVYNPAEVEQKWYKIWEESGIFAPAEDSSKEPFTIVIPPPNVTGSLHMGHALDNGIQDCLIRYKKMQGFNTLWVPGTDHAGIATQNVVENALRKEGTSKDKLGREEFLKRVWQWKEEYGGRITKQLRRLGCALDWSRERFTMDEGLSQAVTKEFVTLYREGLIYKGKRLINWCPRCGTAISDIEVEYENKKGKLWYLKYSLAKSEIRNPKSEHGSNYIIVATTRPETMLGDTAVAVNPKDERYKHLVGQMIKLPLTDRKIPVIADDFVDPEFGTGAVKVTPAHDHNDFEIGERHDLPRIIIMTPDAKITVGEFNGLDRFDARKKVVEKLEEQGLIEKIEDYENSVGECYRCKTVIEPYLSDQWYVKVADLAREAIKVVEERKIKYVPDRWTKVYINWMTNLKDWCISRQLWWGHRIPVYYCKSEIRNPKPEQCNEIIVAEEKPKKCPKCGGSKIEQDPDVFDTWFSSALWPFSTLGWPDQTKELKTFYPTSVLVTGYDIITFWVSRMIMMGTHFMKKVPFSTVFIHGLVRDASGKKMSKSFGNVIDPLEIIDKVGADALRFALISLITGQGQDIKLTPDKITEARNFANKIWNVARFVMQGLGVAEAFRPPLNGDLKGASTLADKWILSRYNSLITDTTKYFDNFEFGDAARAIYDFLWGDFCDWYVEISKNDLYSDDPEKKARVQCVLLYVLGGSLKLLHPFMPFITEEINSQLTTDNLQPRYLLLDKWPKAEKTLIDATIEKQMELVKEVIIKIRNIKAEMGVQTKDIELVFVAKNKAEHETLKSAEVFIKSLAKAVKIEFKSAMKDKPEQSASGVVADIQFFIPLKGLIDLEKEVERLKKEEQNLTQEIKRLEGLLANKNFTSKAPPETITKQKEALKAAQEKLAIVKERVKEL</sequence>
<evidence type="ECO:0000256" key="5">
    <source>
        <dbReference type="ARBA" id="ARBA00022741"/>
    </source>
</evidence>
<comment type="function">
    <text evidence="12">Catalyzes the attachment of valine to tRNA(Val). As ValRS can inadvertently accommodate and process structurally similar amino acids such as threonine, to avoid such errors, it has a 'posttransfer' editing activity that hydrolyzes mischarged Thr-tRNA(Val) in a tRNA-dependent manner.</text>
</comment>
<dbReference type="PROSITE" id="PS00178">
    <property type="entry name" value="AA_TRNA_LIGASE_I"/>
    <property type="match status" value="1"/>
</dbReference>
<dbReference type="PRINTS" id="PR00986">
    <property type="entry name" value="TRNASYNTHVAL"/>
</dbReference>
<dbReference type="FunFam" id="3.40.50.620:FF:000032">
    <property type="entry name" value="Valine--tRNA ligase"/>
    <property type="match status" value="1"/>
</dbReference>
<reference evidence="16 17" key="1">
    <citation type="submission" date="2017-09" db="EMBL/GenBank/DDBJ databases">
        <title>Depth-based differentiation of microbial function through sediment-hosted aquifers and enrichment of novel symbionts in the deep terrestrial subsurface.</title>
        <authorList>
            <person name="Probst A.J."/>
            <person name="Ladd B."/>
            <person name="Jarett J.K."/>
            <person name="Geller-Mcgrath D.E."/>
            <person name="Sieber C.M."/>
            <person name="Emerson J.B."/>
            <person name="Anantharaman K."/>
            <person name="Thomas B.C."/>
            <person name="Malmstrom R."/>
            <person name="Stieglmeier M."/>
            <person name="Klingl A."/>
            <person name="Woyke T."/>
            <person name="Ryan C.M."/>
            <person name="Banfield J.F."/>
        </authorList>
    </citation>
    <scope>NUCLEOTIDE SEQUENCE [LARGE SCALE GENOMIC DNA]</scope>
    <source>
        <strain evidence="16">CG08_land_8_20_14_0_20_45_16</strain>
    </source>
</reference>
<dbReference type="EC" id="6.1.1.9" evidence="12"/>
<dbReference type="Pfam" id="PF10458">
    <property type="entry name" value="Val_tRNA-synt_C"/>
    <property type="match status" value="1"/>
</dbReference>
<evidence type="ECO:0000256" key="11">
    <source>
        <dbReference type="ARBA" id="ARBA00060830"/>
    </source>
</evidence>
<feature type="binding site" evidence="12">
    <location>
        <position position="545"/>
    </location>
    <ligand>
        <name>ATP</name>
        <dbReference type="ChEBI" id="CHEBI:30616"/>
    </ligand>
</feature>
<comment type="caution">
    <text evidence="16">The sequence shown here is derived from an EMBL/GenBank/DDBJ whole genome shotgun (WGS) entry which is preliminary data.</text>
</comment>
<dbReference type="SUPFAM" id="SSF46589">
    <property type="entry name" value="tRNA-binding arm"/>
    <property type="match status" value="1"/>
</dbReference>
<dbReference type="Gene3D" id="1.10.730.10">
    <property type="entry name" value="Isoleucyl-tRNA Synthetase, Domain 1"/>
    <property type="match status" value="1"/>
</dbReference>
<protein>
    <recommendedName>
        <fullName evidence="12">Valine--tRNA ligase</fullName>
        <ecNumber evidence="12">6.1.1.9</ecNumber>
    </recommendedName>
    <alternativeName>
        <fullName evidence="12">Valyl-tRNA synthetase</fullName>
        <shortName evidence="12">ValRS</shortName>
    </alternativeName>
</protein>
<dbReference type="SUPFAM" id="SSF50677">
    <property type="entry name" value="ValRS/IleRS/LeuRS editing domain"/>
    <property type="match status" value="1"/>
</dbReference>
<dbReference type="GO" id="GO:0006438">
    <property type="term" value="P:valyl-tRNA aminoacylation"/>
    <property type="evidence" value="ECO:0007669"/>
    <property type="project" value="UniProtKB-UniRule"/>
</dbReference>
<dbReference type="InterPro" id="IPR019499">
    <property type="entry name" value="Val-tRNA_synth_tRNA-bd"/>
</dbReference>
<evidence type="ECO:0000256" key="4">
    <source>
        <dbReference type="ARBA" id="ARBA00022598"/>
    </source>
</evidence>
<dbReference type="GO" id="GO:0005829">
    <property type="term" value="C:cytosol"/>
    <property type="evidence" value="ECO:0007669"/>
    <property type="project" value="TreeGrafter"/>
</dbReference>
<dbReference type="CDD" id="cd00817">
    <property type="entry name" value="ValRS_core"/>
    <property type="match status" value="1"/>
</dbReference>
<proteinExistence type="inferred from homology"/>
<evidence type="ECO:0000256" key="12">
    <source>
        <dbReference type="HAMAP-Rule" id="MF_02004"/>
    </source>
</evidence>
<name>A0A2H0XX18_UNCSA</name>
<evidence type="ECO:0000256" key="10">
    <source>
        <dbReference type="ARBA" id="ARBA00047552"/>
    </source>
</evidence>
<dbReference type="Proteomes" id="UP000231343">
    <property type="component" value="Unassembled WGS sequence"/>
</dbReference>
<keyword evidence="7 12" id="KW-0648">Protein biosynthesis</keyword>
<evidence type="ECO:0000259" key="14">
    <source>
        <dbReference type="Pfam" id="PF08264"/>
    </source>
</evidence>
<dbReference type="InterPro" id="IPR009080">
    <property type="entry name" value="tRNAsynth_Ia_anticodon-bd"/>
</dbReference>
<keyword evidence="9 12" id="KW-0030">Aminoacyl-tRNA synthetase</keyword>
<dbReference type="InterPro" id="IPR001412">
    <property type="entry name" value="aa-tRNA-synth_I_CS"/>
</dbReference>
<dbReference type="Gene3D" id="3.40.50.620">
    <property type="entry name" value="HUPs"/>
    <property type="match status" value="2"/>
</dbReference>
<evidence type="ECO:0000313" key="17">
    <source>
        <dbReference type="Proteomes" id="UP000231343"/>
    </source>
</evidence>
<dbReference type="InterPro" id="IPR014729">
    <property type="entry name" value="Rossmann-like_a/b/a_fold"/>
</dbReference>
<dbReference type="Gene3D" id="1.10.287.380">
    <property type="entry name" value="Valyl-tRNA synthetase, C-terminal domain"/>
    <property type="match status" value="1"/>
</dbReference>
<keyword evidence="6 12" id="KW-0067">ATP-binding</keyword>
<evidence type="ECO:0000256" key="3">
    <source>
        <dbReference type="ARBA" id="ARBA00022490"/>
    </source>
</evidence>
<evidence type="ECO:0000256" key="8">
    <source>
        <dbReference type="ARBA" id="ARBA00023054"/>
    </source>
</evidence>
<comment type="domain">
    <text evidence="12">ValRS has two distinct active sites: one for aminoacylation and one for editing. The misactivated threonine is translocated from the active site to the editing site.</text>
</comment>
<dbReference type="InterPro" id="IPR033705">
    <property type="entry name" value="Anticodon_Ia_Val"/>
</dbReference>
<keyword evidence="3 12" id="KW-0963">Cytoplasm</keyword>
<dbReference type="FunFam" id="1.10.287.380:FF:000001">
    <property type="entry name" value="Valine--tRNA ligase"/>
    <property type="match status" value="1"/>
</dbReference>
<feature type="domain" description="Valyl-tRNA synthetase tRNA-binding arm" evidence="15">
    <location>
        <begin position="839"/>
        <end position="903"/>
    </location>
</feature>
<dbReference type="HAMAP" id="MF_02004">
    <property type="entry name" value="Val_tRNA_synth_type1"/>
    <property type="match status" value="1"/>
</dbReference>
<organism evidence="16 17">
    <name type="scientific">Candidatus Saganbacteria bacterium CG08_land_8_20_14_0_20_45_16</name>
    <dbReference type="NCBI Taxonomy" id="2014293"/>
    <lineage>
        <taxon>Bacteria</taxon>
        <taxon>Bacillati</taxon>
        <taxon>Saganbacteria</taxon>
    </lineage>
</organism>
<comment type="subcellular location">
    <subcellularLocation>
        <location evidence="1 12">Cytoplasm</location>
    </subcellularLocation>
</comment>
<feature type="short sequence motif" description="'HIGH' region" evidence="12">
    <location>
        <begin position="46"/>
        <end position="56"/>
    </location>
</feature>
<evidence type="ECO:0000259" key="13">
    <source>
        <dbReference type="Pfam" id="PF00133"/>
    </source>
</evidence>
<dbReference type="InterPro" id="IPR002300">
    <property type="entry name" value="aa-tRNA-synth_Ia"/>
</dbReference>
<dbReference type="InterPro" id="IPR002303">
    <property type="entry name" value="Valyl-tRNA_ligase"/>
</dbReference>
<keyword evidence="4 12" id="KW-0436">Ligase</keyword>
<comment type="subunit">
    <text evidence="2 12">Monomer.</text>
</comment>
<dbReference type="EMBL" id="PEYM01000120">
    <property type="protein sequence ID" value="PIS28698.1"/>
    <property type="molecule type" value="Genomic_DNA"/>
</dbReference>
<evidence type="ECO:0000256" key="6">
    <source>
        <dbReference type="ARBA" id="ARBA00022840"/>
    </source>
</evidence>
<dbReference type="Gene3D" id="3.90.740.10">
    <property type="entry name" value="Valyl/Leucyl/Isoleucyl-tRNA synthetase, editing domain"/>
    <property type="match status" value="1"/>
</dbReference>
<dbReference type="NCBIfam" id="NF004349">
    <property type="entry name" value="PRK05729.1"/>
    <property type="match status" value="1"/>
</dbReference>
<evidence type="ECO:0000259" key="15">
    <source>
        <dbReference type="Pfam" id="PF10458"/>
    </source>
</evidence>
<evidence type="ECO:0000256" key="2">
    <source>
        <dbReference type="ARBA" id="ARBA00011245"/>
    </source>
</evidence>
<dbReference type="GO" id="GO:0004832">
    <property type="term" value="F:valine-tRNA ligase activity"/>
    <property type="evidence" value="ECO:0007669"/>
    <property type="project" value="UniProtKB-UniRule"/>
</dbReference>
<dbReference type="SUPFAM" id="SSF47323">
    <property type="entry name" value="Anticodon-binding domain of a subclass of class I aminoacyl-tRNA synthetases"/>
    <property type="match status" value="1"/>
</dbReference>
<evidence type="ECO:0000256" key="9">
    <source>
        <dbReference type="ARBA" id="ARBA00023146"/>
    </source>
</evidence>
<evidence type="ECO:0000256" key="1">
    <source>
        <dbReference type="ARBA" id="ARBA00004496"/>
    </source>
</evidence>
<dbReference type="FunFam" id="3.90.740.10:FF:000005">
    <property type="entry name" value="Valine--tRNA ligase, mitochondrial"/>
    <property type="match status" value="1"/>
</dbReference>
<dbReference type="InterPro" id="IPR010978">
    <property type="entry name" value="tRNA-bd_arm"/>
</dbReference>
<dbReference type="SUPFAM" id="SSF52374">
    <property type="entry name" value="Nucleotidylyl transferase"/>
    <property type="match status" value="1"/>
</dbReference>
<accession>A0A2H0XX18</accession>
<evidence type="ECO:0000256" key="7">
    <source>
        <dbReference type="ARBA" id="ARBA00022917"/>
    </source>
</evidence>
<gene>
    <name evidence="12" type="primary">valS</name>
    <name evidence="16" type="ORF">COT42_07125</name>
</gene>
<dbReference type="PANTHER" id="PTHR11946:SF93">
    <property type="entry name" value="VALINE--TRNA LIGASE, CHLOROPLASTIC_MITOCHONDRIAL 2"/>
    <property type="match status" value="1"/>
</dbReference>
<evidence type="ECO:0000313" key="16">
    <source>
        <dbReference type="EMBL" id="PIS28698.1"/>
    </source>
</evidence>